<dbReference type="OrthoDB" id="8853090at2"/>
<dbReference type="Proteomes" id="UP000324233">
    <property type="component" value="Chromosome"/>
</dbReference>
<accession>A0A5B9W6J2</accession>
<dbReference type="RefSeq" id="WP_148595376.1">
    <property type="nucleotide sequence ID" value="NZ_CP042997.1"/>
</dbReference>
<gene>
    <name evidence="1" type="ORF">OJF2_41440</name>
</gene>
<protein>
    <submittedName>
        <fullName evidence="1">Uncharacterized protein</fullName>
    </submittedName>
</protein>
<proteinExistence type="predicted"/>
<keyword evidence="2" id="KW-1185">Reference proteome</keyword>
<sequence length="87" mass="9477">MADGREQDRPASGAVEDLLRVVEATDPAAPSFTLWVPESLAMGGHPVRPDVAMAVVLDRILGRGFEPAGFEEHPSGRLYRYEREADA</sequence>
<evidence type="ECO:0000313" key="1">
    <source>
        <dbReference type="EMBL" id="QEH35591.1"/>
    </source>
</evidence>
<evidence type="ECO:0000313" key="2">
    <source>
        <dbReference type="Proteomes" id="UP000324233"/>
    </source>
</evidence>
<dbReference type="EMBL" id="CP042997">
    <property type="protein sequence ID" value="QEH35591.1"/>
    <property type="molecule type" value="Genomic_DNA"/>
</dbReference>
<reference evidence="1 2" key="1">
    <citation type="submission" date="2019-08" db="EMBL/GenBank/DDBJ databases">
        <title>Deep-cultivation of Planctomycetes and their phenomic and genomic characterization uncovers novel biology.</title>
        <authorList>
            <person name="Wiegand S."/>
            <person name="Jogler M."/>
            <person name="Boedeker C."/>
            <person name="Pinto D."/>
            <person name="Vollmers J."/>
            <person name="Rivas-Marin E."/>
            <person name="Kohn T."/>
            <person name="Peeters S.H."/>
            <person name="Heuer A."/>
            <person name="Rast P."/>
            <person name="Oberbeckmann S."/>
            <person name="Bunk B."/>
            <person name="Jeske O."/>
            <person name="Meyerdierks A."/>
            <person name="Storesund J.E."/>
            <person name="Kallscheuer N."/>
            <person name="Luecker S."/>
            <person name="Lage O.M."/>
            <person name="Pohl T."/>
            <person name="Merkel B.J."/>
            <person name="Hornburger P."/>
            <person name="Mueller R.-W."/>
            <person name="Bruemmer F."/>
            <person name="Labrenz M."/>
            <person name="Spormann A.M."/>
            <person name="Op den Camp H."/>
            <person name="Overmann J."/>
            <person name="Amann R."/>
            <person name="Jetten M.S.M."/>
            <person name="Mascher T."/>
            <person name="Medema M.H."/>
            <person name="Devos D.P."/>
            <person name="Kaster A.-K."/>
            <person name="Ovreas L."/>
            <person name="Rohde M."/>
            <person name="Galperin M.Y."/>
            <person name="Jogler C."/>
        </authorList>
    </citation>
    <scope>NUCLEOTIDE SEQUENCE [LARGE SCALE GENOMIC DNA]</scope>
    <source>
        <strain evidence="1 2">OJF2</strain>
    </source>
</reference>
<dbReference type="KEGG" id="agv:OJF2_41440"/>
<dbReference type="AlphaFoldDB" id="A0A5B9W6J2"/>
<name>A0A5B9W6J2_9BACT</name>
<organism evidence="1 2">
    <name type="scientific">Aquisphaera giovannonii</name>
    <dbReference type="NCBI Taxonomy" id="406548"/>
    <lineage>
        <taxon>Bacteria</taxon>
        <taxon>Pseudomonadati</taxon>
        <taxon>Planctomycetota</taxon>
        <taxon>Planctomycetia</taxon>
        <taxon>Isosphaerales</taxon>
        <taxon>Isosphaeraceae</taxon>
        <taxon>Aquisphaera</taxon>
    </lineage>
</organism>